<gene>
    <name evidence="3" type="ORF">SAMN06265377_2515</name>
</gene>
<evidence type="ECO:0000256" key="2">
    <source>
        <dbReference type="SAM" id="SignalP"/>
    </source>
</evidence>
<keyword evidence="1" id="KW-0175">Coiled coil</keyword>
<reference evidence="4" key="1">
    <citation type="submission" date="2017-09" db="EMBL/GenBank/DDBJ databases">
        <authorList>
            <person name="Varghese N."/>
            <person name="Submissions S."/>
        </authorList>
    </citation>
    <scope>NUCLEOTIDE SEQUENCE [LARGE SCALE GENOMIC DNA]</scope>
    <source>
        <strain evidence="4">DSM 25885</strain>
    </source>
</reference>
<dbReference type="InterPro" id="IPR019861">
    <property type="entry name" value="PorP/SprF_Bacteroidetes"/>
</dbReference>
<dbReference type="EMBL" id="OBEH01000003">
    <property type="protein sequence ID" value="SNZ00690.1"/>
    <property type="molecule type" value="Genomic_DNA"/>
</dbReference>
<evidence type="ECO:0000256" key="1">
    <source>
        <dbReference type="SAM" id="Coils"/>
    </source>
</evidence>
<feature type="chain" id="PRO_5013352409" evidence="2">
    <location>
        <begin position="20"/>
        <end position="500"/>
    </location>
</feature>
<name>A0A285MU13_9FLAO</name>
<keyword evidence="4" id="KW-1185">Reference proteome</keyword>
<proteinExistence type="predicted"/>
<feature type="signal peptide" evidence="2">
    <location>
        <begin position="1"/>
        <end position="19"/>
    </location>
</feature>
<dbReference type="AlphaFoldDB" id="A0A285MU13"/>
<keyword evidence="2" id="KW-0732">Signal</keyword>
<protein>
    <submittedName>
        <fullName evidence="3">Type IX secretion system membrane protein, PorP/SprF family</fullName>
    </submittedName>
</protein>
<dbReference type="Proteomes" id="UP000219048">
    <property type="component" value="Unassembled WGS sequence"/>
</dbReference>
<accession>A0A285MU13</accession>
<evidence type="ECO:0000313" key="3">
    <source>
        <dbReference type="EMBL" id="SNZ00690.1"/>
    </source>
</evidence>
<dbReference type="OrthoDB" id="1393025at2"/>
<evidence type="ECO:0000313" key="4">
    <source>
        <dbReference type="Proteomes" id="UP000219048"/>
    </source>
</evidence>
<dbReference type="NCBIfam" id="TIGR03519">
    <property type="entry name" value="T9SS_PorP_fam"/>
    <property type="match status" value="1"/>
</dbReference>
<dbReference type="Pfam" id="PF11751">
    <property type="entry name" value="PorP_SprF"/>
    <property type="match status" value="1"/>
</dbReference>
<dbReference type="RefSeq" id="WP_097046124.1">
    <property type="nucleotide sequence ID" value="NZ_OBEH01000003.1"/>
</dbReference>
<organism evidence="3 4">
    <name type="scientific">Flagellimonas pacifica</name>
    <dbReference type="NCBI Taxonomy" id="1247520"/>
    <lineage>
        <taxon>Bacteria</taxon>
        <taxon>Pseudomonadati</taxon>
        <taxon>Bacteroidota</taxon>
        <taxon>Flavobacteriia</taxon>
        <taxon>Flavobacteriales</taxon>
        <taxon>Flavobacteriaceae</taxon>
        <taxon>Flagellimonas</taxon>
    </lineage>
</organism>
<feature type="coiled-coil region" evidence="1">
    <location>
        <begin position="318"/>
        <end position="358"/>
    </location>
</feature>
<sequence length="500" mass="57050">MYRFRVCFLLVLATTILCAQERTLPADFRQHGLTQFNASLLNATYGMDWNNPNSVSIWTRWQWQTVDGDPTSLFANYTHGIDQQSSFGIGFLQHNTGTYLYTGANLNYAYAIPIDNSMKLIVGVNTFAFQEKLADDRFISNPDIDLPQLESTNDFILQFSPAIRLQVDQFSVGLAVENAIDFNLSDSGNDDSRNSGIFIGTLSNDFPVTLFSGLEHSFVRPILYVKAIPDADTQFGINGLLSTSKFWLQGGYNSFYGISGGAGVTFAKQFSIGGLLEFGTDSVLSDEKSTVELIASYHFGRTDQRRKVVGFDVEKDDALALERIKAEEEQKRREAQKAQEAEKKAIEQQKRLEEAKQFDVEKEELHKKQAQERDSMGKAILIDKELIDAQRKKDSIAELQREKVELRPNERYEEVTNAEGMEPGFYLIANVFGTKRYFESFMLTLKKMGLNPKSFYRSQNKFNYVYLERYNTMREAREARDSRLDGKYPGKTWVFRVRAN</sequence>